<comment type="caution">
    <text evidence="1">The sequence shown here is derived from an EMBL/GenBank/DDBJ whole genome shotgun (WGS) entry which is preliminary data.</text>
</comment>
<evidence type="ECO:0000313" key="2">
    <source>
        <dbReference type="Proteomes" id="UP001501020"/>
    </source>
</evidence>
<evidence type="ECO:0000313" key="1">
    <source>
        <dbReference type="EMBL" id="GAA2155641.1"/>
    </source>
</evidence>
<organism evidence="1 2">
    <name type="scientific">Actinomadura napierensis</name>
    <dbReference type="NCBI Taxonomy" id="267854"/>
    <lineage>
        <taxon>Bacteria</taxon>
        <taxon>Bacillati</taxon>
        <taxon>Actinomycetota</taxon>
        <taxon>Actinomycetes</taxon>
        <taxon>Streptosporangiales</taxon>
        <taxon>Thermomonosporaceae</taxon>
        <taxon>Actinomadura</taxon>
    </lineage>
</organism>
<proteinExistence type="predicted"/>
<accession>A0ABN3A7J5</accession>
<sequence>MRAPRRSPAAVRWLLTLALGLLGLAGAPAPGMLAGPTSGAANVAARAGSVQYSPGRASSPRPAHAVAAVARHHAGAPAPATPGAFAAAGPDVRPALVRLDRPLPAFTAPVVTATGAPRGRAPPASTRI</sequence>
<dbReference type="Proteomes" id="UP001501020">
    <property type="component" value="Unassembled WGS sequence"/>
</dbReference>
<reference evidence="1 2" key="1">
    <citation type="journal article" date="2019" name="Int. J. Syst. Evol. Microbiol.">
        <title>The Global Catalogue of Microorganisms (GCM) 10K type strain sequencing project: providing services to taxonomists for standard genome sequencing and annotation.</title>
        <authorList>
            <consortium name="The Broad Institute Genomics Platform"/>
            <consortium name="The Broad Institute Genome Sequencing Center for Infectious Disease"/>
            <person name="Wu L."/>
            <person name="Ma J."/>
        </authorList>
    </citation>
    <scope>NUCLEOTIDE SEQUENCE [LARGE SCALE GENOMIC DNA]</scope>
    <source>
        <strain evidence="1 2">JCM 13850</strain>
    </source>
</reference>
<gene>
    <name evidence="1" type="ORF">GCM10009727_63710</name>
</gene>
<keyword evidence="2" id="KW-1185">Reference proteome</keyword>
<protein>
    <submittedName>
        <fullName evidence="1">Uncharacterized protein</fullName>
    </submittedName>
</protein>
<dbReference type="RefSeq" id="WP_344275608.1">
    <property type="nucleotide sequence ID" value="NZ_BAAAMR010000069.1"/>
</dbReference>
<name>A0ABN3A7J5_9ACTN</name>
<dbReference type="EMBL" id="BAAAMR010000069">
    <property type="protein sequence ID" value="GAA2155641.1"/>
    <property type="molecule type" value="Genomic_DNA"/>
</dbReference>